<dbReference type="CDD" id="cd04194">
    <property type="entry name" value="GT8_A4GalT_like"/>
    <property type="match status" value="1"/>
</dbReference>
<evidence type="ECO:0000256" key="2">
    <source>
        <dbReference type="ARBA" id="ARBA00022679"/>
    </source>
</evidence>
<proteinExistence type="predicted"/>
<dbReference type="GeneID" id="93768427"/>
<gene>
    <name evidence="4" type="primary">gspA</name>
    <name evidence="4" type="ORF">RBATCC27255_01768</name>
</gene>
<keyword evidence="5" id="KW-1185">Reference proteome</keyword>
<protein>
    <submittedName>
        <fullName evidence="4">General stress protein A</fullName>
    </submittedName>
</protein>
<dbReference type="Pfam" id="PF01501">
    <property type="entry name" value="Glyco_transf_8"/>
    <property type="match status" value="1"/>
</dbReference>
<evidence type="ECO:0000313" key="5">
    <source>
        <dbReference type="Proteomes" id="UP000233425"/>
    </source>
</evidence>
<evidence type="ECO:0000256" key="3">
    <source>
        <dbReference type="ARBA" id="ARBA00022723"/>
    </source>
</evidence>
<evidence type="ECO:0000313" key="4">
    <source>
        <dbReference type="EMBL" id="PKD26903.1"/>
    </source>
</evidence>
<dbReference type="Gene3D" id="3.90.550.10">
    <property type="entry name" value="Spore Coat Polysaccharide Biosynthesis Protein SpsA, Chain A"/>
    <property type="match status" value="1"/>
</dbReference>
<keyword evidence="1" id="KW-0328">Glycosyltransferase</keyword>
<dbReference type="GO" id="GO:0046872">
    <property type="term" value="F:metal ion binding"/>
    <property type="evidence" value="ECO:0007669"/>
    <property type="project" value="UniProtKB-KW"/>
</dbReference>
<comment type="caution">
    <text evidence="4">The sequence shown here is derived from an EMBL/GenBank/DDBJ whole genome shotgun (WGS) entry which is preliminary data.</text>
</comment>
<dbReference type="GO" id="GO:0016757">
    <property type="term" value="F:glycosyltransferase activity"/>
    <property type="evidence" value="ECO:0007669"/>
    <property type="project" value="UniProtKB-KW"/>
</dbReference>
<organism evidence="4 5">
    <name type="scientific">Ruminococcus bromii</name>
    <dbReference type="NCBI Taxonomy" id="40518"/>
    <lineage>
        <taxon>Bacteria</taxon>
        <taxon>Bacillati</taxon>
        <taxon>Bacillota</taxon>
        <taxon>Clostridia</taxon>
        <taxon>Eubacteriales</taxon>
        <taxon>Oscillospiraceae</taxon>
        <taxon>Ruminococcus</taxon>
    </lineage>
</organism>
<keyword evidence="3" id="KW-0479">Metal-binding</keyword>
<keyword evidence="2" id="KW-0808">Transferase</keyword>
<dbReference type="InterPro" id="IPR029044">
    <property type="entry name" value="Nucleotide-diphossugar_trans"/>
</dbReference>
<dbReference type="InterPro" id="IPR050748">
    <property type="entry name" value="Glycosyltrans_8_dom-fam"/>
</dbReference>
<dbReference type="RefSeq" id="WP_101029688.1">
    <property type="nucleotide sequence ID" value="NZ_CABMMZ010000073.1"/>
</dbReference>
<dbReference type="PANTHER" id="PTHR13778:SF47">
    <property type="entry name" value="LIPOPOLYSACCHARIDE 1,3-GALACTOSYLTRANSFERASE"/>
    <property type="match status" value="1"/>
</dbReference>
<dbReference type="Proteomes" id="UP000233425">
    <property type="component" value="Unassembled WGS sequence"/>
</dbReference>
<accession>A0A2N0UIT2</accession>
<sequence>MNIVYSSSDSYAPIAGVSIMSLLHNNTDADEINIYMIDNNISDENKKRFENMVDKFGRNIVFIPRPDLNKMSGVDIEVGRWNISTFFRLFLCTILPDNLDRCIYLDCDTVVRHSLREFWETDLEDKIVAAVDDCRSDRYKTELNLPCDSTYTNNGVLLIDLKSWREMNVEKDFLDFIIAHNGNITYVDQGVLNGVLAKKNLVKVIHTKYDAMTVFFDFNFKDLMKVRRPEHHLSEEEYIEAVTDPYIIHYTSCFLSGTRPWNENNNHPFVGDYLKYKSMSPWKDFPQYPDVRKKSKKMMTSVCNAMPKRMMIAGISLVHSKLYPMVRSLKGKRRG</sequence>
<reference evidence="4" key="1">
    <citation type="journal article" date="2018" name="Environ. Microbiol.">
        <title>Sporulation capability and amylosome conservation among diverse human colonic and rumen isolates of the keystone starch-degrader Ruminococcus bromii.</title>
        <authorList>
            <person name="Mukhopadhya I."/>
            <person name="Morais S."/>
            <person name="Laverde-Gomez J."/>
            <person name="Sheridan P.O."/>
            <person name="Walker A.W."/>
            <person name="Kelly W."/>
            <person name="Klieve A.V."/>
            <person name="Ouwerkerk D."/>
            <person name="Duncan S.H."/>
            <person name="Louis P."/>
            <person name="Koropatkin N."/>
            <person name="Cockburn D."/>
            <person name="Kibler R."/>
            <person name="Cooper P.J."/>
            <person name="Sandoval C."/>
            <person name="Crost E."/>
            <person name="Juge N."/>
            <person name="Bayer E.A."/>
            <person name="Flint H.J."/>
        </authorList>
    </citation>
    <scope>NUCLEOTIDE SEQUENCE [LARGE SCALE GENOMIC DNA]</scope>
    <source>
        <strain evidence="4">ATCC 27255</strain>
    </source>
</reference>
<evidence type="ECO:0000256" key="1">
    <source>
        <dbReference type="ARBA" id="ARBA00022676"/>
    </source>
</evidence>
<dbReference type="EMBL" id="NNSR01000073">
    <property type="protein sequence ID" value="PKD26903.1"/>
    <property type="molecule type" value="Genomic_DNA"/>
</dbReference>
<dbReference type="PANTHER" id="PTHR13778">
    <property type="entry name" value="GLYCOSYLTRANSFERASE 8 DOMAIN-CONTAINING PROTEIN"/>
    <property type="match status" value="1"/>
</dbReference>
<dbReference type="AlphaFoldDB" id="A0A2N0UIT2"/>
<name>A0A2N0UIT2_9FIRM</name>
<dbReference type="InterPro" id="IPR002495">
    <property type="entry name" value="Glyco_trans_8"/>
</dbReference>
<dbReference type="SUPFAM" id="SSF53448">
    <property type="entry name" value="Nucleotide-diphospho-sugar transferases"/>
    <property type="match status" value="1"/>
</dbReference>